<dbReference type="InterPro" id="IPR001073">
    <property type="entry name" value="C1q_dom"/>
</dbReference>
<comment type="caution">
    <text evidence="3">The sequence shown here is derived from an EMBL/GenBank/DDBJ whole genome shotgun (WGS) entry which is preliminary data.</text>
</comment>
<feature type="coiled-coil region" evidence="1">
    <location>
        <begin position="92"/>
        <end position="119"/>
    </location>
</feature>
<feature type="domain" description="C1q" evidence="2">
    <location>
        <begin position="152"/>
        <end position="233"/>
    </location>
</feature>
<reference evidence="3 4" key="1">
    <citation type="journal article" date="2023" name="Sci. Data">
        <title>Genome assembly of the Korean intertidal mud-creeper Batillaria attramentaria.</title>
        <authorList>
            <person name="Patra A.K."/>
            <person name="Ho P.T."/>
            <person name="Jun S."/>
            <person name="Lee S.J."/>
            <person name="Kim Y."/>
            <person name="Won Y.J."/>
        </authorList>
    </citation>
    <scope>NUCLEOTIDE SEQUENCE [LARGE SCALE GENOMIC DNA]</scope>
    <source>
        <strain evidence="3">Wonlab-2016</strain>
    </source>
</reference>
<accession>A0ABD0KXQ6</accession>
<evidence type="ECO:0000256" key="1">
    <source>
        <dbReference type="SAM" id="Coils"/>
    </source>
</evidence>
<protein>
    <recommendedName>
        <fullName evidence="2">C1q domain-containing protein</fullName>
    </recommendedName>
</protein>
<name>A0ABD0KXQ6_9CAEN</name>
<keyword evidence="4" id="KW-1185">Reference proteome</keyword>
<keyword evidence="1" id="KW-0175">Coiled coil</keyword>
<evidence type="ECO:0000313" key="3">
    <source>
        <dbReference type="EMBL" id="KAK7491902.1"/>
    </source>
</evidence>
<dbReference type="Gene3D" id="2.60.120.40">
    <property type="match status" value="1"/>
</dbReference>
<dbReference type="SUPFAM" id="SSF49842">
    <property type="entry name" value="TNF-like"/>
    <property type="match status" value="1"/>
</dbReference>
<dbReference type="Pfam" id="PF00386">
    <property type="entry name" value="C1q"/>
    <property type="match status" value="1"/>
</dbReference>
<evidence type="ECO:0000259" key="2">
    <source>
        <dbReference type="Pfam" id="PF00386"/>
    </source>
</evidence>
<organism evidence="3 4">
    <name type="scientific">Batillaria attramentaria</name>
    <dbReference type="NCBI Taxonomy" id="370345"/>
    <lineage>
        <taxon>Eukaryota</taxon>
        <taxon>Metazoa</taxon>
        <taxon>Spiralia</taxon>
        <taxon>Lophotrochozoa</taxon>
        <taxon>Mollusca</taxon>
        <taxon>Gastropoda</taxon>
        <taxon>Caenogastropoda</taxon>
        <taxon>Sorbeoconcha</taxon>
        <taxon>Cerithioidea</taxon>
        <taxon>Batillariidae</taxon>
        <taxon>Batillaria</taxon>
    </lineage>
</organism>
<sequence length="236" mass="26810">MFPDQFPFWPDNLPVTITKQRDLAYHCRLSCVPSLYPFPTTKTVNGIVEGWLLYRLYHSVLSTKMARTLGRNIWSPATWLGLFVATAMAVDQQTLENEVLRQANELNNLKQQLNSLQQSCESTYHYLEDNLKKERLRPAFHANFNATTQTNVGIYEMSVHFEEAQGQYVYVNLMTEAGKVSYSVAGDPNWQNSASFTVLVFLNQGQTTWVERDAGSGSYVLNGLRSSFSGFLVRAD</sequence>
<dbReference type="EMBL" id="JACVVK020000109">
    <property type="protein sequence ID" value="KAK7491902.1"/>
    <property type="molecule type" value="Genomic_DNA"/>
</dbReference>
<gene>
    <name evidence="3" type="ORF">BaRGS_00016921</name>
</gene>
<proteinExistence type="predicted"/>
<dbReference type="Proteomes" id="UP001519460">
    <property type="component" value="Unassembled WGS sequence"/>
</dbReference>
<dbReference type="AlphaFoldDB" id="A0ABD0KXQ6"/>
<evidence type="ECO:0000313" key="4">
    <source>
        <dbReference type="Proteomes" id="UP001519460"/>
    </source>
</evidence>
<dbReference type="InterPro" id="IPR008983">
    <property type="entry name" value="Tumour_necrosis_fac-like_dom"/>
</dbReference>